<gene>
    <name evidence="2" type="ORF">CALCODRAFT_501511</name>
</gene>
<reference evidence="2 3" key="1">
    <citation type="journal article" date="2016" name="Mol. Biol. Evol.">
        <title>Comparative Genomics of Early-Diverging Mushroom-Forming Fungi Provides Insights into the Origins of Lignocellulose Decay Capabilities.</title>
        <authorList>
            <person name="Nagy L.G."/>
            <person name="Riley R."/>
            <person name="Tritt A."/>
            <person name="Adam C."/>
            <person name="Daum C."/>
            <person name="Floudas D."/>
            <person name="Sun H."/>
            <person name="Yadav J.S."/>
            <person name="Pangilinan J."/>
            <person name="Larsson K.H."/>
            <person name="Matsuura K."/>
            <person name="Barry K."/>
            <person name="Labutti K."/>
            <person name="Kuo R."/>
            <person name="Ohm R.A."/>
            <person name="Bhattacharya S.S."/>
            <person name="Shirouzu T."/>
            <person name="Yoshinaga Y."/>
            <person name="Martin F.M."/>
            <person name="Grigoriev I.V."/>
            <person name="Hibbett D.S."/>
        </authorList>
    </citation>
    <scope>NUCLEOTIDE SEQUENCE [LARGE SCALE GENOMIC DNA]</scope>
    <source>
        <strain evidence="2 3">HHB12733</strain>
    </source>
</reference>
<dbReference type="Gene3D" id="3.80.10.10">
    <property type="entry name" value="Ribonuclease Inhibitor"/>
    <property type="match status" value="1"/>
</dbReference>
<dbReference type="InParanoid" id="A0A165DLQ5"/>
<dbReference type="Proteomes" id="UP000076842">
    <property type="component" value="Unassembled WGS sequence"/>
</dbReference>
<dbReference type="InterPro" id="IPR032675">
    <property type="entry name" value="LRR_dom_sf"/>
</dbReference>
<evidence type="ECO:0000256" key="1">
    <source>
        <dbReference type="SAM" id="MobiDB-lite"/>
    </source>
</evidence>
<feature type="region of interest" description="Disordered" evidence="1">
    <location>
        <begin position="1"/>
        <end position="25"/>
    </location>
</feature>
<name>A0A165DLQ5_9BASI</name>
<evidence type="ECO:0000313" key="3">
    <source>
        <dbReference type="Proteomes" id="UP000076842"/>
    </source>
</evidence>
<accession>A0A165DLQ5</accession>
<protein>
    <submittedName>
        <fullName evidence="2">Uncharacterized protein</fullName>
    </submittedName>
</protein>
<sequence length="490" mass="55469">MRKSRHIAEVPPASTVENNPDRPDFGERWNATCPADESRLIDIIKSADLEIVSIQSVLNERQSQLRKKQDDLYALRARRAPITRVPDDVLSLIFESHAAVLEPRITSKGEQPPFQIICAQVSRRWRTVAYHTASLWSRFRIADRRSLEYATSLTMVHLSPFGITLDLKCSATRAKGPLFRELMGFVSCRSSRLKYLHSDMCHHANGHFFDRMAYSFPLLEAIRLTPGFCLWAEELDDLWDGRGIASAPMLRDVAIEGGILPMDFLVFPNISRLSLSEVYEGIWYEVVSLLADFPRLQNLRLNDITTLPEDDTIHSRISLRLDHLQTLTIQDCTPSFMRPPVMLHFSSLIALTLIRLDLNVLNPSMATLFLQQLNTVTTLTISGKDTVVLLLGALKASCHAGRPVLPRLTELSVHIQPACCHGCSTSASKQVVNGLNCRLLGFLLARRKLNCRLHALRVSMTVHNWYRRIFAGQVAIFECFPSTELYIPDR</sequence>
<dbReference type="Gene3D" id="1.20.1280.50">
    <property type="match status" value="1"/>
</dbReference>
<keyword evidence="3" id="KW-1185">Reference proteome</keyword>
<dbReference type="OrthoDB" id="2884925at2759"/>
<organism evidence="2 3">
    <name type="scientific">Calocera cornea HHB12733</name>
    <dbReference type="NCBI Taxonomy" id="1353952"/>
    <lineage>
        <taxon>Eukaryota</taxon>
        <taxon>Fungi</taxon>
        <taxon>Dikarya</taxon>
        <taxon>Basidiomycota</taxon>
        <taxon>Agaricomycotina</taxon>
        <taxon>Dacrymycetes</taxon>
        <taxon>Dacrymycetales</taxon>
        <taxon>Dacrymycetaceae</taxon>
        <taxon>Calocera</taxon>
    </lineage>
</organism>
<proteinExistence type="predicted"/>
<evidence type="ECO:0000313" key="2">
    <source>
        <dbReference type="EMBL" id="KZT53083.1"/>
    </source>
</evidence>
<dbReference type="EMBL" id="KV424047">
    <property type="protein sequence ID" value="KZT53083.1"/>
    <property type="molecule type" value="Genomic_DNA"/>
</dbReference>
<dbReference type="AlphaFoldDB" id="A0A165DLQ5"/>
<dbReference type="SUPFAM" id="SSF52047">
    <property type="entry name" value="RNI-like"/>
    <property type="match status" value="1"/>
</dbReference>
<dbReference type="STRING" id="1353952.A0A165DLQ5"/>